<keyword evidence="1" id="KW-1133">Transmembrane helix</keyword>
<evidence type="ECO:0000256" key="1">
    <source>
        <dbReference type="SAM" id="Phobius"/>
    </source>
</evidence>
<protein>
    <recommendedName>
        <fullName evidence="2">DNA/RNA-binding domain-containing protein</fullName>
    </recommendedName>
</protein>
<sequence>MEEEKNHRSIHDIELYISSKRIDIIKYFGVKTFAYVDRYHIHPIEKRVLDVHKECVDYVISKLISDYKNKKDLVTLSGLLNYMFREFHLFTLKKLLVPIAKRKYNKSKNINKYKRNVKPVEVRKHNKGCFKVITLIKQTYNQIVFEIFNYFDVTGLMPDHLLADINDTIKLPQTPNNCQTLELDRFCFSLLTFISCCLEKIGEIHGFEIKYGNESSNKKLINESSKYHELSSKISNYVGGLNTAESSQNVAKSHKEVLSLMVSKLKQLNGMEDDTFWFELNKSKLFGFEHSYFREYYEYLQNPASFFETSNSKILKAKLSRIFSSSANIYHFLLFFIYSFHLYPLMNPSKKFRYSFTKINKLKIEALHVKHTLLLHIIFWVFESILAKYVNKQIKQLEKEILQLLRIYTCWIKSNRCVLQFAHRRKKFCSLLVDFVKILCKLQPELESLSDIHRPVRPYIFIEDYEVSGVIAFNCELSDFNDNLLEDRRYPNQNGADNTISDMEENSMRVRAIYTSLVKFLSATNSSLK</sequence>
<keyword evidence="1" id="KW-0472">Membrane</keyword>
<dbReference type="InterPro" id="IPR018834">
    <property type="entry name" value="DNA/RNA-bd_Est1-type"/>
</dbReference>
<feature type="transmembrane region" description="Helical" evidence="1">
    <location>
        <begin position="329"/>
        <end position="346"/>
    </location>
</feature>
<proteinExistence type="predicted"/>
<evidence type="ECO:0000313" key="4">
    <source>
        <dbReference type="Proteomes" id="UP001623330"/>
    </source>
</evidence>
<organism evidence="3 4">
    <name type="scientific">Nakaseomyces bracarensis</name>
    <dbReference type="NCBI Taxonomy" id="273131"/>
    <lineage>
        <taxon>Eukaryota</taxon>
        <taxon>Fungi</taxon>
        <taxon>Dikarya</taxon>
        <taxon>Ascomycota</taxon>
        <taxon>Saccharomycotina</taxon>
        <taxon>Saccharomycetes</taxon>
        <taxon>Saccharomycetales</taxon>
        <taxon>Saccharomycetaceae</taxon>
        <taxon>Nakaseomyces</taxon>
    </lineage>
</organism>
<dbReference type="InterPro" id="IPR011990">
    <property type="entry name" value="TPR-like_helical_dom_sf"/>
</dbReference>
<dbReference type="Proteomes" id="UP001623330">
    <property type="component" value="Unassembled WGS sequence"/>
</dbReference>
<keyword evidence="4" id="KW-1185">Reference proteome</keyword>
<dbReference type="Pfam" id="PF10373">
    <property type="entry name" value="EST1_DNA_bind"/>
    <property type="match status" value="1"/>
</dbReference>
<dbReference type="EMBL" id="JBEVYD010000003">
    <property type="protein sequence ID" value="KAL3234418.1"/>
    <property type="molecule type" value="Genomic_DNA"/>
</dbReference>
<accession>A0ABR4NZ15</accession>
<reference evidence="3 4" key="1">
    <citation type="submission" date="2024-05" db="EMBL/GenBank/DDBJ databases">
        <title>Long read based assembly of the Candida bracarensis genome reveals expanded adhesin content.</title>
        <authorList>
            <person name="Marcet-Houben M."/>
            <person name="Ksiezopolska E."/>
            <person name="Gabaldon T."/>
        </authorList>
    </citation>
    <scope>NUCLEOTIDE SEQUENCE [LARGE SCALE GENOMIC DNA]</scope>
    <source>
        <strain evidence="3 4">CBM6</strain>
    </source>
</reference>
<evidence type="ECO:0000259" key="2">
    <source>
        <dbReference type="Pfam" id="PF10373"/>
    </source>
</evidence>
<feature type="domain" description="DNA/RNA-binding" evidence="2">
    <location>
        <begin position="315"/>
        <end position="476"/>
    </location>
</feature>
<dbReference type="SUPFAM" id="SSF48452">
    <property type="entry name" value="TPR-like"/>
    <property type="match status" value="1"/>
</dbReference>
<gene>
    <name evidence="3" type="ORF">RNJ44_03180</name>
</gene>
<evidence type="ECO:0000313" key="3">
    <source>
        <dbReference type="EMBL" id="KAL3234418.1"/>
    </source>
</evidence>
<name>A0ABR4NZ15_9SACH</name>
<comment type="caution">
    <text evidence="3">The sequence shown here is derived from an EMBL/GenBank/DDBJ whole genome shotgun (WGS) entry which is preliminary data.</text>
</comment>
<feature type="transmembrane region" description="Helical" evidence="1">
    <location>
        <begin position="367"/>
        <end position="387"/>
    </location>
</feature>
<keyword evidence="1" id="KW-0812">Transmembrane</keyword>